<dbReference type="AlphaFoldDB" id="A0AB36G5X9"/>
<evidence type="ECO:0000256" key="1">
    <source>
        <dbReference type="SAM" id="MobiDB-lite"/>
    </source>
</evidence>
<sequence>MLPWLIGIGVAAAGKFIYDTLSDDDDYESSSSTQDRQREKERENKQAKYEKIVKEYQTKLKNRYEAECIANPKDTFSGVFPPLIGTLFPPLKFKKSKKLDDIQKDIKNLKKDMDALWEINMYAKSLIKEENETSVK</sequence>
<name>A0AB36G5X9_CAMJU</name>
<accession>A0AB36G5X9</accession>
<dbReference type="RefSeq" id="WP_070261629.1">
    <property type="nucleotide sequence ID" value="NZ_CP012212.1"/>
</dbReference>
<comment type="caution">
    <text evidence="2">The sequence shown here is derived from an EMBL/GenBank/DDBJ whole genome shotgun (WGS) entry which is preliminary data.</text>
</comment>
<proteinExistence type="predicted"/>
<evidence type="ECO:0000313" key="2">
    <source>
        <dbReference type="EMBL" id="OEV45290.1"/>
    </source>
</evidence>
<protein>
    <submittedName>
        <fullName evidence="2">Uncharacterized protein</fullName>
    </submittedName>
</protein>
<organism evidence="2 3">
    <name type="scientific">Campylobacter jejuni</name>
    <dbReference type="NCBI Taxonomy" id="197"/>
    <lineage>
        <taxon>Bacteria</taxon>
        <taxon>Pseudomonadati</taxon>
        <taxon>Campylobacterota</taxon>
        <taxon>Epsilonproteobacteria</taxon>
        <taxon>Campylobacterales</taxon>
        <taxon>Campylobacteraceae</taxon>
        <taxon>Campylobacter</taxon>
    </lineage>
</organism>
<feature type="region of interest" description="Disordered" evidence="1">
    <location>
        <begin position="21"/>
        <end position="46"/>
    </location>
</feature>
<feature type="compositionally biased region" description="Basic and acidic residues" evidence="1">
    <location>
        <begin position="35"/>
        <end position="46"/>
    </location>
</feature>
<evidence type="ECO:0000313" key="3">
    <source>
        <dbReference type="Proteomes" id="UP000865560"/>
    </source>
</evidence>
<gene>
    <name evidence="2" type="ORF">AJY60_09195</name>
</gene>
<reference evidence="2 3" key="1">
    <citation type="submission" date="2016-09" db="EMBL/GenBank/DDBJ databases">
        <title>Campylobacter from American crows.</title>
        <authorList>
            <person name="Weis A.M."/>
            <person name="Weimer B.C."/>
            <person name="Townsend A.K."/>
            <person name="Taff C."/>
        </authorList>
    </citation>
    <scope>NUCLEOTIDE SEQUENCE [LARGE SCALE GENOMIC DNA]</scope>
    <source>
        <strain evidence="2 3">BCW_3791</strain>
    </source>
</reference>
<dbReference type="EMBL" id="MJVJ01000122">
    <property type="protein sequence ID" value="OEV45290.1"/>
    <property type="molecule type" value="Genomic_DNA"/>
</dbReference>
<dbReference type="Proteomes" id="UP000865560">
    <property type="component" value="Unassembled WGS sequence"/>
</dbReference>